<keyword evidence="10 14" id="KW-0472">Membrane</keyword>
<evidence type="ECO:0000256" key="1">
    <source>
        <dbReference type="ARBA" id="ARBA00004162"/>
    </source>
</evidence>
<dbReference type="PROSITE" id="PS51450">
    <property type="entry name" value="LRR"/>
    <property type="match status" value="1"/>
</dbReference>
<name>A0ABR0Y7K5_HUSHU</name>
<dbReference type="SUPFAM" id="SSF52058">
    <property type="entry name" value="L domain-like"/>
    <property type="match status" value="1"/>
</dbReference>
<accession>A0ABR0Y7K5</accession>
<dbReference type="PANTHER" id="PTHR46473:SF5">
    <property type="entry name" value="LEUCINE-RICH REPEAT-CONTAINING PROTEIN 55"/>
    <property type="match status" value="1"/>
</dbReference>
<keyword evidence="8 14" id="KW-1133">Transmembrane helix</keyword>
<evidence type="ECO:0000256" key="7">
    <source>
        <dbReference type="ARBA" id="ARBA00022737"/>
    </source>
</evidence>
<evidence type="ECO:0000313" key="17">
    <source>
        <dbReference type="EMBL" id="KAK6468594.1"/>
    </source>
</evidence>
<dbReference type="InterPro" id="IPR000483">
    <property type="entry name" value="Cys-rich_flank_reg_C"/>
</dbReference>
<comment type="caution">
    <text evidence="17">The sequence shown here is derived from an EMBL/GenBank/DDBJ whole genome shotgun (WGS) entry which is preliminary data.</text>
</comment>
<keyword evidence="5 14" id="KW-0812">Transmembrane</keyword>
<feature type="domain" description="LRRCT" evidence="16">
    <location>
        <begin position="219"/>
        <end position="275"/>
    </location>
</feature>
<evidence type="ECO:0000256" key="13">
    <source>
        <dbReference type="ARBA" id="ARBA00038736"/>
    </source>
</evidence>
<feature type="transmembrane region" description="Helical" evidence="14">
    <location>
        <begin position="283"/>
        <end position="306"/>
    </location>
</feature>
<dbReference type="InterPro" id="IPR051432">
    <property type="entry name" value="KCNMA1_auxiliary"/>
</dbReference>
<evidence type="ECO:0000256" key="2">
    <source>
        <dbReference type="ARBA" id="ARBA00022448"/>
    </source>
</evidence>
<protein>
    <submittedName>
        <fullName evidence="17">Leucine-rich repeat-containing protein 55</fullName>
    </submittedName>
</protein>
<proteinExistence type="predicted"/>
<dbReference type="Pfam" id="PF13855">
    <property type="entry name" value="LRR_8"/>
    <property type="match status" value="2"/>
</dbReference>
<evidence type="ECO:0000256" key="14">
    <source>
        <dbReference type="SAM" id="Phobius"/>
    </source>
</evidence>
<keyword evidence="18" id="KW-1185">Reference proteome</keyword>
<feature type="signal peptide" evidence="15">
    <location>
        <begin position="1"/>
        <end position="26"/>
    </location>
</feature>
<evidence type="ECO:0000256" key="6">
    <source>
        <dbReference type="ARBA" id="ARBA00022729"/>
    </source>
</evidence>
<gene>
    <name evidence="17" type="ORF">HHUSO_G33352</name>
</gene>
<keyword evidence="7" id="KW-0677">Repeat</keyword>
<keyword evidence="2" id="KW-0813">Transport</keyword>
<dbReference type="InterPro" id="IPR001611">
    <property type="entry name" value="Leu-rich_rpt"/>
</dbReference>
<dbReference type="EMBL" id="JAHFZB010000043">
    <property type="protein sequence ID" value="KAK6468594.1"/>
    <property type="molecule type" value="Genomic_DNA"/>
</dbReference>
<evidence type="ECO:0000313" key="18">
    <source>
        <dbReference type="Proteomes" id="UP001369086"/>
    </source>
</evidence>
<evidence type="ECO:0000256" key="3">
    <source>
        <dbReference type="ARBA" id="ARBA00022475"/>
    </source>
</evidence>
<comment type="subcellular location">
    <subcellularLocation>
        <location evidence="1">Cell membrane</location>
        <topology evidence="1">Single-pass membrane protein</topology>
    </subcellularLocation>
</comment>
<evidence type="ECO:0000256" key="12">
    <source>
        <dbReference type="ARBA" id="ARBA00023303"/>
    </source>
</evidence>
<dbReference type="Gene3D" id="3.80.10.10">
    <property type="entry name" value="Ribonuclease Inhibitor"/>
    <property type="match status" value="1"/>
</dbReference>
<reference evidence="17 18" key="1">
    <citation type="submission" date="2021-05" db="EMBL/GenBank/DDBJ databases">
        <authorList>
            <person name="Zahm M."/>
            <person name="Klopp C."/>
            <person name="Cabau C."/>
            <person name="Kuhl H."/>
            <person name="Suciu R."/>
            <person name="Ciorpac M."/>
            <person name="Holostenco D."/>
            <person name="Gessner J."/>
            <person name="Wuertz S."/>
            <person name="Hohne C."/>
            <person name="Stock M."/>
            <person name="Gislard M."/>
            <person name="Lluch J."/>
            <person name="Milhes M."/>
            <person name="Lampietro C."/>
            <person name="Lopez Roques C."/>
            <person name="Donnadieu C."/>
            <person name="Du K."/>
            <person name="Schartl M."/>
            <person name="Guiguen Y."/>
        </authorList>
    </citation>
    <scope>NUCLEOTIDE SEQUENCE [LARGE SCALE GENOMIC DNA]</scope>
    <source>
        <strain evidence="17">Hh-F2</strain>
        <tissue evidence="17">Blood</tissue>
    </source>
</reference>
<keyword evidence="12" id="KW-0407">Ion channel</keyword>
<keyword evidence="11" id="KW-1015">Disulfide bond</keyword>
<evidence type="ECO:0000259" key="16">
    <source>
        <dbReference type="SMART" id="SM00082"/>
    </source>
</evidence>
<keyword evidence="6 15" id="KW-0732">Signal</keyword>
<comment type="subunit">
    <text evidence="13">Interacts with KCNMA1.</text>
</comment>
<keyword evidence="4" id="KW-0433">Leucine-rich repeat</keyword>
<dbReference type="SMART" id="SM00369">
    <property type="entry name" value="LRR_TYP"/>
    <property type="match status" value="5"/>
</dbReference>
<dbReference type="PANTHER" id="PTHR46473">
    <property type="entry name" value="GH08155P"/>
    <property type="match status" value="1"/>
</dbReference>
<keyword evidence="9" id="KW-0406">Ion transport</keyword>
<keyword evidence="3" id="KW-1003">Cell membrane</keyword>
<evidence type="ECO:0000256" key="5">
    <source>
        <dbReference type="ARBA" id="ARBA00022692"/>
    </source>
</evidence>
<evidence type="ECO:0000256" key="8">
    <source>
        <dbReference type="ARBA" id="ARBA00022989"/>
    </source>
</evidence>
<feature type="chain" id="PRO_5046698238" evidence="15">
    <location>
        <begin position="27"/>
        <end position="323"/>
    </location>
</feature>
<evidence type="ECO:0000256" key="4">
    <source>
        <dbReference type="ARBA" id="ARBA00022614"/>
    </source>
</evidence>
<dbReference type="InterPro" id="IPR032675">
    <property type="entry name" value="LRR_dom_sf"/>
</dbReference>
<organism evidence="17 18">
    <name type="scientific">Huso huso</name>
    <name type="common">Beluga</name>
    <name type="synonym">Acipenser huso</name>
    <dbReference type="NCBI Taxonomy" id="61971"/>
    <lineage>
        <taxon>Eukaryota</taxon>
        <taxon>Metazoa</taxon>
        <taxon>Chordata</taxon>
        <taxon>Craniata</taxon>
        <taxon>Vertebrata</taxon>
        <taxon>Euteleostomi</taxon>
        <taxon>Actinopterygii</taxon>
        <taxon>Chondrostei</taxon>
        <taxon>Acipenseriformes</taxon>
        <taxon>Acipenseridae</taxon>
        <taxon>Huso</taxon>
    </lineage>
</organism>
<dbReference type="Proteomes" id="UP001369086">
    <property type="component" value="Unassembled WGS sequence"/>
</dbReference>
<evidence type="ECO:0000256" key="9">
    <source>
        <dbReference type="ARBA" id="ARBA00023065"/>
    </source>
</evidence>
<sequence length="323" mass="35166">MPPLPHHPFLLLLPLPFLLPPPPSLAWAPPSPLLLLLLLTLAPPPLTCGGGGGPLSRCPQLCNCTLDLTGVDCGSLALSSPPSSPPPLPTQRYSLSHNRISELPDGYFHCSRELRWLDLSNNSLSWLPAGLFRSQSQLRFLDLSRNNLSLLPGTVFHPAGALGTLRLSHNPLLSELDPLLFRGLPELRSLDLSHCGLPALGVQALAGLEELESLRLEGNPWLCGCGIEPLVEWVRSHVQRCSADSDLFPAECRAPQEMEGVPVFSLTEESFQSCRFSLSLDDYLFIAFVGFLVSIASVATNFLLGITANCCHRWSKASEEEDI</sequence>
<dbReference type="InterPro" id="IPR003591">
    <property type="entry name" value="Leu-rich_rpt_typical-subtyp"/>
</dbReference>
<evidence type="ECO:0000256" key="11">
    <source>
        <dbReference type="ARBA" id="ARBA00023157"/>
    </source>
</evidence>
<evidence type="ECO:0000256" key="15">
    <source>
        <dbReference type="SAM" id="SignalP"/>
    </source>
</evidence>
<dbReference type="SMART" id="SM00082">
    <property type="entry name" value="LRRCT"/>
    <property type="match status" value="1"/>
</dbReference>
<evidence type="ECO:0000256" key="10">
    <source>
        <dbReference type="ARBA" id="ARBA00023136"/>
    </source>
</evidence>